<dbReference type="EMBL" id="JBANMG010000001">
    <property type="protein sequence ID" value="KAK6957614.1"/>
    <property type="molecule type" value="Genomic_DNA"/>
</dbReference>
<name>A0AAX6MYN8_9PEZI</name>
<evidence type="ECO:0000256" key="3">
    <source>
        <dbReference type="ARBA" id="ARBA00022833"/>
    </source>
</evidence>
<keyword evidence="3" id="KW-0862">Zinc</keyword>
<proteinExistence type="predicted"/>
<reference evidence="6 7" key="1">
    <citation type="journal article" date="2024" name="Front Chem Biol">
        <title>Unveiling the potential of Daldinia eschscholtzii MFLUCC 19-0629 through bioactivity and bioinformatics studies for enhanced sustainable agriculture production.</title>
        <authorList>
            <person name="Brooks S."/>
            <person name="Weaver J.A."/>
            <person name="Klomchit A."/>
            <person name="Alharthi S.A."/>
            <person name="Onlamun T."/>
            <person name="Nurani R."/>
            <person name="Vong T.K."/>
            <person name="Alberti F."/>
            <person name="Greco C."/>
        </authorList>
    </citation>
    <scope>NUCLEOTIDE SEQUENCE [LARGE SCALE GENOMIC DNA]</scope>
    <source>
        <strain evidence="6">MFLUCC 19-0629</strain>
    </source>
</reference>
<comment type="caution">
    <text evidence="6">The sequence shown here is derived from an EMBL/GenBank/DDBJ whole genome shotgun (WGS) entry which is preliminary data.</text>
</comment>
<keyword evidence="2" id="KW-0863">Zinc-finger</keyword>
<evidence type="ECO:0000256" key="2">
    <source>
        <dbReference type="ARBA" id="ARBA00022771"/>
    </source>
</evidence>
<feature type="compositionally biased region" description="Basic and acidic residues" evidence="4">
    <location>
        <begin position="374"/>
        <end position="384"/>
    </location>
</feature>
<evidence type="ECO:0000256" key="1">
    <source>
        <dbReference type="ARBA" id="ARBA00022723"/>
    </source>
</evidence>
<dbReference type="GO" id="GO:0008270">
    <property type="term" value="F:zinc ion binding"/>
    <property type="evidence" value="ECO:0007669"/>
    <property type="project" value="UniProtKB-KW"/>
</dbReference>
<feature type="compositionally biased region" description="Low complexity" evidence="4">
    <location>
        <begin position="350"/>
        <end position="365"/>
    </location>
</feature>
<feature type="compositionally biased region" description="Basic residues" evidence="4">
    <location>
        <begin position="429"/>
        <end position="446"/>
    </location>
</feature>
<dbReference type="InterPro" id="IPR025829">
    <property type="entry name" value="Zn_knuckle_CX2CX3GHX4C"/>
</dbReference>
<protein>
    <recommendedName>
        <fullName evidence="5">Zinc knuckle CX2CX3GHX4C domain-containing protein</fullName>
    </recommendedName>
</protein>
<dbReference type="AlphaFoldDB" id="A0AAX6MYN8"/>
<evidence type="ECO:0000313" key="7">
    <source>
        <dbReference type="Proteomes" id="UP001369815"/>
    </source>
</evidence>
<keyword evidence="1" id="KW-0479">Metal-binding</keyword>
<dbReference type="Pfam" id="PF13696">
    <property type="entry name" value="zf-CCHC_2"/>
    <property type="match status" value="1"/>
</dbReference>
<feature type="compositionally biased region" description="Polar residues" evidence="4">
    <location>
        <begin position="221"/>
        <end position="240"/>
    </location>
</feature>
<accession>A0AAX6MYN8</accession>
<evidence type="ECO:0000259" key="5">
    <source>
        <dbReference type="Pfam" id="PF13696"/>
    </source>
</evidence>
<organism evidence="6 7">
    <name type="scientific">Daldinia eschscholtzii</name>
    <dbReference type="NCBI Taxonomy" id="292717"/>
    <lineage>
        <taxon>Eukaryota</taxon>
        <taxon>Fungi</taxon>
        <taxon>Dikarya</taxon>
        <taxon>Ascomycota</taxon>
        <taxon>Pezizomycotina</taxon>
        <taxon>Sordariomycetes</taxon>
        <taxon>Xylariomycetidae</taxon>
        <taxon>Xylariales</taxon>
        <taxon>Hypoxylaceae</taxon>
        <taxon>Daldinia</taxon>
    </lineage>
</organism>
<sequence length="635" mass="72310">MDLHYSLQALGIDDLADITLNELEDKIQHANPDQIPKKDVLQAFMGWLHERIKRDIQQESLLLEFANLLLTGGKLQQGPFTEDEVEEALKEWQVKDASENPANIRRYQMVQLDIHELFVKYKRGSELVKNLSPRSSTCSKEGHSLSHVNKLINSQATAEIRTRESTASWVLGGGKQKTGANEIPLGRKAGTRANIYNEIIKIKEDNNKKKNLNTVIKAPLTKQTAKPSTRGATSRDSSPAKTYESILSDYSSANMPSYLTTSPPYGYICKRCDRPGHWIQLCPTNLDPSWDQPPPQSYRCEICKVSGKHFATLCPRNEYELSLTQQRLRIKARPKTPTWDKHSYYRDRSPFTPSPRGRSRSPIYPSRRRKHNANRRDESPENRSHNSRGRYQSHNDRRNVSPWTARERMAQEAYHREESPQEYSLGSYRIKKRPATPPRDHRKRARAPLPEERPRPFLSLNKTKGGMEEGRLGYDNDEFMGSQVSPATPKDVILPENRFLGTIEGTDELMLDAASVSEDTAEDIEKARKEANAFLDALAIEIFSGNMQALPPANDIPTDDHLCQSDKMDIDGNKENHDLNEDDITLAEIADQHLQGTQFQPEVISLFKGQTIPIVHNMANKKTAREMIKEAWKPT</sequence>
<keyword evidence="7" id="KW-1185">Reference proteome</keyword>
<dbReference type="Proteomes" id="UP001369815">
    <property type="component" value="Unassembled WGS sequence"/>
</dbReference>
<dbReference type="Gene3D" id="4.10.60.10">
    <property type="entry name" value="Zinc finger, CCHC-type"/>
    <property type="match status" value="1"/>
</dbReference>
<feature type="compositionally biased region" description="Basic and acidic residues" evidence="4">
    <location>
        <begin position="338"/>
        <end position="349"/>
    </location>
</feature>
<feature type="compositionally biased region" description="Basic and acidic residues" evidence="4">
    <location>
        <begin position="393"/>
        <end position="419"/>
    </location>
</feature>
<gene>
    <name evidence="6" type="ORF">Daesc_000401</name>
</gene>
<feature type="region of interest" description="Disordered" evidence="4">
    <location>
        <begin position="221"/>
        <end position="241"/>
    </location>
</feature>
<evidence type="ECO:0000256" key="4">
    <source>
        <dbReference type="SAM" id="MobiDB-lite"/>
    </source>
</evidence>
<feature type="region of interest" description="Disordered" evidence="4">
    <location>
        <begin position="332"/>
        <end position="467"/>
    </location>
</feature>
<feature type="domain" description="Zinc knuckle CX2CX3GHX4C" evidence="5">
    <location>
        <begin position="264"/>
        <end position="284"/>
    </location>
</feature>
<evidence type="ECO:0000313" key="6">
    <source>
        <dbReference type="EMBL" id="KAK6957614.1"/>
    </source>
</evidence>